<evidence type="ECO:0000259" key="2">
    <source>
        <dbReference type="Pfam" id="PF01458"/>
    </source>
</evidence>
<dbReference type="Proteomes" id="UP000671908">
    <property type="component" value="Chromosome"/>
</dbReference>
<protein>
    <submittedName>
        <fullName evidence="3">SufD family Fe-S cluster assembly protein</fullName>
    </submittedName>
</protein>
<dbReference type="KEGG" id="tpav:HRQ91_06985"/>
<dbReference type="RefSeq" id="WP_210118888.1">
    <property type="nucleotide sequence ID" value="NZ_CP054142.1"/>
</dbReference>
<dbReference type="GO" id="GO:0016226">
    <property type="term" value="P:iron-sulfur cluster assembly"/>
    <property type="evidence" value="ECO:0007669"/>
    <property type="project" value="InterPro"/>
</dbReference>
<organism evidence="3 4">
    <name type="scientific">Treponema parvum</name>
    <dbReference type="NCBI Taxonomy" id="138851"/>
    <lineage>
        <taxon>Bacteria</taxon>
        <taxon>Pseudomonadati</taxon>
        <taxon>Spirochaetota</taxon>
        <taxon>Spirochaetia</taxon>
        <taxon>Spirochaetales</taxon>
        <taxon>Treponemataceae</taxon>
        <taxon>Treponema</taxon>
    </lineage>
</organism>
<dbReference type="Pfam" id="PF01458">
    <property type="entry name" value="SUFBD_core"/>
    <property type="match status" value="1"/>
</dbReference>
<reference evidence="3 4" key="1">
    <citation type="journal article" date="2021" name="Microbiol. Resour. Announc.">
        <title>Complete Genome Sequences of Three Human Oral Treponema parvum Isolates.</title>
        <authorList>
            <person name="Zeng H."/>
            <person name="Watt R.M."/>
        </authorList>
    </citation>
    <scope>NUCLEOTIDE SEQUENCE [LARGE SCALE GENOMIC DNA]</scope>
    <source>
        <strain evidence="3 4">ATCC 700770</strain>
    </source>
</reference>
<evidence type="ECO:0000313" key="4">
    <source>
        <dbReference type="Proteomes" id="UP000671908"/>
    </source>
</evidence>
<accession>A0A975F4B3</accession>
<dbReference type="InterPro" id="IPR000825">
    <property type="entry name" value="SUF_FeS_clus_asmbl_SufBD_core"/>
</dbReference>
<dbReference type="PANTHER" id="PTHR30508">
    <property type="entry name" value="FES CLUSTER ASSEMBLY PROTEIN SUF"/>
    <property type="match status" value="1"/>
</dbReference>
<dbReference type="SUPFAM" id="SSF101960">
    <property type="entry name" value="Stabilizer of iron transporter SufD"/>
    <property type="match status" value="1"/>
</dbReference>
<dbReference type="EMBL" id="CP054142">
    <property type="protein sequence ID" value="QTQ14212.1"/>
    <property type="molecule type" value="Genomic_DNA"/>
</dbReference>
<dbReference type="AlphaFoldDB" id="A0A975F4B3"/>
<dbReference type="PANTHER" id="PTHR30508:SF1">
    <property type="entry name" value="UPF0051 PROTEIN ABCI8, CHLOROPLASTIC-RELATED"/>
    <property type="match status" value="1"/>
</dbReference>
<comment type="similarity">
    <text evidence="1">Belongs to the iron-sulfur cluster assembly SufBD family.</text>
</comment>
<evidence type="ECO:0000313" key="3">
    <source>
        <dbReference type="EMBL" id="QTQ14212.1"/>
    </source>
</evidence>
<name>A0A975F4B3_9SPIR</name>
<dbReference type="InterPro" id="IPR055346">
    <property type="entry name" value="Fe-S_cluster_assembly_SufBD"/>
</dbReference>
<evidence type="ECO:0000256" key="1">
    <source>
        <dbReference type="ARBA" id="ARBA00043967"/>
    </source>
</evidence>
<proteinExistence type="inferred from homology"/>
<gene>
    <name evidence="3" type="ORF">HRQ91_06985</name>
</gene>
<keyword evidence="4" id="KW-1185">Reference proteome</keyword>
<dbReference type="InterPro" id="IPR037284">
    <property type="entry name" value="SUF_FeS_clus_asmbl_SufBD_sf"/>
</dbReference>
<feature type="domain" description="SUF system FeS cluster assembly SufBD core" evidence="2">
    <location>
        <begin position="151"/>
        <end position="376"/>
    </location>
</feature>
<sequence length="402" mass="43910">MKNDELILKASPLPSKTWNFLKINDTDIPVPKKIKSENECSVKCLPENIKLLRTDANEALKIFKGEKISGALGENVEKWLSEQNLKCMFFTVEASKSGRDLENSDAEKRGGKANGLTGLNAAGAAPARPGGKDILPAHITIELKAEEKHASLFVIHAKKGTNSRFIFECRQNTNFSNTGEGFLAVFVLCCLEENSALEISKIQFLGQKTAYLSDIGALAKRDSKLTLIRGNFGAEKSWLGSKTSLKGDGAEIESKLAYMTDDSQTLDINDIGIHYGKRTVSGFNSQGVMLGKSYKNYKGTIDFIKGCSSSSGEEKEDVLLLSDDIINKSTPVILCDEEDVTGNHGATLGKIDENLLFYMGSRGLDGQSAKRLIANGKLYNIINRIPSKELIEKTVSHIDTAF</sequence>